<evidence type="ECO:0000256" key="7">
    <source>
        <dbReference type="ARBA" id="ARBA00023136"/>
    </source>
</evidence>
<dbReference type="KEGG" id="atr:18445988"/>
<feature type="region of interest" description="Disordered" evidence="10">
    <location>
        <begin position="1"/>
        <end position="22"/>
    </location>
</feature>
<comment type="catalytic activity">
    <reaction evidence="8">
        <text>Fe(2+)(in) = Fe(2+)(out)</text>
        <dbReference type="Rhea" id="RHEA:28486"/>
        <dbReference type="ChEBI" id="CHEBI:29033"/>
    </reaction>
    <physiologicalReaction direction="left-to-right" evidence="8">
        <dbReference type="Rhea" id="RHEA:28487"/>
    </physiologicalReaction>
</comment>
<dbReference type="EMBL" id="KI392312">
    <property type="protein sequence ID" value="ERN17643.1"/>
    <property type="molecule type" value="Genomic_DNA"/>
</dbReference>
<evidence type="ECO:0000256" key="10">
    <source>
        <dbReference type="SAM" id="MobiDB-lite"/>
    </source>
</evidence>
<evidence type="ECO:0000256" key="6">
    <source>
        <dbReference type="ARBA" id="ARBA00022989"/>
    </source>
</evidence>
<evidence type="ECO:0000256" key="8">
    <source>
        <dbReference type="ARBA" id="ARBA00044464"/>
    </source>
</evidence>
<feature type="transmembrane region" description="Helical" evidence="9">
    <location>
        <begin position="176"/>
        <end position="195"/>
    </location>
</feature>
<keyword evidence="6 9" id="KW-1133">Transmembrane helix</keyword>
<organism evidence="11 12">
    <name type="scientific">Amborella trichopoda</name>
    <dbReference type="NCBI Taxonomy" id="13333"/>
    <lineage>
        <taxon>Eukaryota</taxon>
        <taxon>Viridiplantae</taxon>
        <taxon>Streptophyta</taxon>
        <taxon>Embryophyta</taxon>
        <taxon>Tracheophyta</taxon>
        <taxon>Spermatophyta</taxon>
        <taxon>Magnoliopsida</taxon>
        <taxon>Amborellales</taxon>
        <taxon>Amborellaceae</taxon>
        <taxon>Amborella</taxon>
    </lineage>
</organism>
<accession>U5DB74</accession>
<dbReference type="Gramene" id="ERN17643">
    <property type="protein sequence ID" value="ERN17643"/>
    <property type="gene ID" value="AMTR_s00059p00177640"/>
</dbReference>
<gene>
    <name evidence="11" type="ORF">AMTR_s00059p00177640</name>
</gene>
<evidence type="ECO:0000256" key="1">
    <source>
        <dbReference type="ARBA" id="ARBA00004128"/>
    </source>
</evidence>
<name>U5DB74_AMBTC</name>
<keyword evidence="12" id="KW-1185">Reference proteome</keyword>
<feature type="transmembrane region" description="Helical" evidence="9">
    <location>
        <begin position="118"/>
        <end position="140"/>
    </location>
</feature>
<dbReference type="GO" id="GO:0016020">
    <property type="term" value="C:membrane"/>
    <property type="evidence" value="ECO:0000318"/>
    <property type="project" value="GO_Central"/>
</dbReference>
<dbReference type="Proteomes" id="UP000017836">
    <property type="component" value="Unassembled WGS sequence"/>
</dbReference>
<feature type="transmembrane region" description="Helical" evidence="9">
    <location>
        <begin position="28"/>
        <end position="48"/>
    </location>
</feature>
<protein>
    <recommendedName>
        <fullName evidence="9">Vacuolar iron transporter</fullName>
    </recommendedName>
</protein>
<dbReference type="PANTHER" id="PTHR31851">
    <property type="entry name" value="FE(2+)/MN(2+) TRANSPORTER PCL1"/>
    <property type="match status" value="1"/>
</dbReference>
<comment type="function">
    <text evidence="9">Vacuolar Fe(2+) uptake transporter.</text>
</comment>
<dbReference type="STRING" id="13333.U5DB74"/>
<evidence type="ECO:0000256" key="3">
    <source>
        <dbReference type="ARBA" id="ARBA00022496"/>
    </source>
</evidence>
<sequence>MEQQHGPHDHIIEPPPSNDANYKTRGQWLRAAILGANDGLVSTTSLMLGISAVRGDARSVAISGIAALAAGASSMAIGEFVSVYTQRDIQAFERERQGTLRTINGDKADDPLPNPFRAATASALSFMCGALVPLLCGAFVQNYVARVLALVGASSFTLLLFGSLGAHLGGSSIWRASLRVLFGGWLAMAATYGFLKLF</sequence>
<dbReference type="Pfam" id="PF01988">
    <property type="entry name" value="VIT1"/>
    <property type="match status" value="2"/>
</dbReference>
<feature type="transmembrane region" description="Helical" evidence="9">
    <location>
        <begin position="60"/>
        <end position="78"/>
    </location>
</feature>
<evidence type="ECO:0000256" key="9">
    <source>
        <dbReference type="RuleBase" id="RU369115"/>
    </source>
</evidence>
<dbReference type="InterPro" id="IPR008217">
    <property type="entry name" value="Ccc1_fam"/>
</dbReference>
<keyword evidence="9" id="KW-0406">Ion transport</keyword>
<evidence type="ECO:0000313" key="11">
    <source>
        <dbReference type="EMBL" id="ERN17643.1"/>
    </source>
</evidence>
<dbReference type="GO" id="GO:0005774">
    <property type="term" value="C:vacuolar membrane"/>
    <property type="evidence" value="ECO:0007669"/>
    <property type="project" value="UniProtKB-SubCell"/>
</dbReference>
<dbReference type="OrthoDB" id="73465at2759"/>
<dbReference type="OMA" id="MAIDEFM"/>
<keyword evidence="3" id="KW-0410">Iron transport</keyword>
<comment type="subcellular location">
    <subcellularLocation>
        <location evidence="1 9">Vacuole membrane</location>
        <topology evidence="1 9">Multi-pass membrane protein</topology>
    </subcellularLocation>
</comment>
<feature type="transmembrane region" description="Helical" evidence="9">
    <location>
        <begin position="147"/>
        <end position="170"/>
    </location>
</feature>
<evidence type="ECO:0000313" key="12">
    <source>
        <dbReference type="Proteomes" id="UP000017836"/>
    </source>
</evidence>
<evidence type="ECO:0000256" key="5">
    <source>
        <dbReference type="ARBA" id="ARBA00022692"/>
    </source>
</evidence>
<keyword evidence="7 9" id="KW-0472">Membrane</keyword>
<evidence type="ECO:0000256" key="4">
    <source>
        <dbReference type="ARBA" id="ARBA00022554"/>
    </source>
</evidence>
<dbReference type="GO" id="GO:0005384">
    <property type="term" value="F:manganese ion transmembrane transporter activity"/>
    <property type="evidence" value="ECO:0000318"/>
    <property type="project" value="GO_Central"/>
</dbReference>
<feature type="compositionally biased region" description="Basic and acidic residues" evidence="10">
    <location>
        <begin position="1"/>
        <end position="12"/>
    </location>
</feature>
<evidence type="ECO:0000256" key="2">
    <source>
        <dbReference type="ARBA" id="ARBA00007049"/>
    </source>
</evidence>
<dbReference type="GO" id="GO:0005381">
    <property type="term" value="F:iron ion transmembrane transporter activity"/>
    <property type="evidence" value="ECO:0000318"/>
    <property type="project" value="GO_Central"/>
</dbReference>
<dbReference type="AlphaFoldDB" id="U5DB74"/>
<proteinExistence type="inferred from homology"/>
<keyword evidence="5 9" id="KW-0812">Transmembrane</keyword>
<dbReference type="HOGENOM" id="CLU_038957_5_1_1"/>
<comment type="similarity">
    <text evidence="2 9">Belongs to the CCC1 family.</text>
</comment>
<keyword evidence="4 9" id="KW-0926">Vacuole</keyword>
<dbReference type="GO" id="GO:0030026">
    <property type="term" value="P:intracellular manganese ion homeostasis"/>
    <property type="evidence" value="ECO:0000318"/>
    <property type="project" value="GO_Central"/>
</dbReference>
<keyword evidence="3" id="KW-0408">Iron</keyword>
<dbReference type="GO" id="GO:0140315">
    <property type="term" value="F:iron ion sequestering activity"/>
    <property type="evidence" value="ECO:0007669"/>
    <property type="project" value="UniProtKB-UniRule"/>
</dbReference>
<dbReference type="eggNOG" id="KOG4473">
    <property type="taxonomic scope" value="Eukaryota"/>
</dbReference>
<reference evidence="12" key="1">
    <citation type="journal article" date="2013" name="Science">
        <title>The Amborella genome and the evolution of flowering plants.</title>
        <authorList>
            <consortium name="Amborella Genome Project"/>
        </authorList>
    </citation>
    <scope>NUCLEOTIDE SEQUENCE [LARGE SCALE GENOMIC DNA]</scope>
</reference>
<keyword evidence="9" id="KW-0813">Transport</keyword>